<dbReference type="SUPFAM" id="SSF52499">
    <property type="entry name" value="Isochorismatase-like hydrolases"/>
    <property type="match status" value="1"/>
</dbReference>
<dbReference type="HOGENOM" id="CLU_068979_6_0_11"/>
<dbReference type="eggNOG" id="COG1335">
    <property type="taxonomic scope" value="Bacteria"/>
</dbReference>
<sequence length="210" mass="22668">MPGSVPTMPLDVTPHLDPATTAIVNMECQENLLGDRPLLPGLAESARRTGLLDNLSALFDAGRKVGVRIYYCTDERRPDGFGFAHNTFVNLRSSSAAGTTGGQGPVMPQIAPRPEDVVFRREQGLTGFFATGLDQYLRNTKVSTLIVTGVSLNIAVLGTAIEAMNLGYTVVVPPDCIAGDPYEYAEHVVRYTMRNIAFVVPSPTITAAWR</sequence>
<evidence type="ECO:0000313" key="3">
    <source>
        <dbReference type="EMBL" id="CAJ61810.1"/>
    </source>
</evidence>
<evidence type="ECO:0000313" key="4">
    <source>
        <dbReference type="Proteomes" id="UP000000657"/>
    </source>
</evidence>
<dbReference type="InterPro" id="IPR000868">
    <property type="entry name" value="Isochorismatase-like_dom"/>
</dbReference>
<dbReference type="InterPro" id="IPR036380">
    <property type="entry name" value="Isochorismatase-like_sf"/>
</dbReference>
<organism evidence="3 4">
    <name type="scientific">Frankia alni (strain DSM 45986 / CECT 9034 / ACN14a)</name>
    <dbReference type="NCBI Taxonomy" id="326424"/>
    <lineage>
        <taxon>Bacteria</taxon>
        <taxon>Bacillati</taxon>
        <taxon>Actinomycetota</taxon>
        <taxon>Actinomycetes</taxon>
        <taxon>Frankiales</taxon>
        <taxon>Frankiaceae</taxon>
        <taxon>Frankia</taxon>
    </lineage>
</organism>
<protein>
    <recommendedName>
        <fullName evidence="2">Isochorismatase-like domain-containing protein</fullName>
    </recommendedName>
</protein>
<dbReference type="STRING" id="326424.FRAAL3166"/>
<dbReference type="AlphaFoldDB" id="Q0RKZ5"/>
<dbReference type="GO" id="GO:0016787">
    <property type="term" value="F:hydrolase activity"/>
    <property type="evidence" value="ECO:0007669"/>
    <property type="project" value="UniProtKB-KW"/>
</dbReference>
<dbReference type="EMBL" id="CT573213">
    <property type="protein sequence ID" value="CAJ61810.1"/>
    <property type="molecule type" value="Genomic_DNA"/>
</dbReference>
<dbReference type="KEGG" id="fal:FRAAL3166"/>
<proteinExistence type="predicted"/>
<gene>
    <name evidence="3" type="ordered locus">FRAAL3166</name>
</gene>
<keyword evidence="1" id="KW-0378">Hydrolase</keyword>
<feature type="domain" description="Isochorismatase-like" evidence="2">
    <location>
        <begin position="21"/>
        <end position="190"/>
    </location>
</feature>
<dbReference type="PANTHER" id="PTHR43540:SF6">
    <property type="entry name" value="ISOCHORISMATASE-LIKE DOMAIN-CONTAINING PROTEIN"/>
    <property type="match status" value="1"/>
</dbReference>
<dbReference type="InterPro" id="IPR050272">
    <property type="entry name" value="Isochorismatase-like_hydrls"/>
</dbReference>
<dbReference type="CDD" id="cd00431">
    <property type="entry name" value="cysteine_hydrolases"/>
    <property type="match status" value="1"/>
</dbReference>
<dbReference type="PANTHER" id="PTHR43540">
    <property type="entry name" value="PEROXYUREIDOACRYLATE/UREIDOACRYLATE AMIDOHYDROLASE-RELATED"/>
    <property type="match status" value="1"/>
</dbReference>
<reference evidence="3 4" key="1">
    <citation type="journal article" date="2007" name="Genome Res.">
        <title>Genome characteristics of facultatively symbiotic Frankia sp. strains reflect host range and host plant biogeography.</title>
        <authorList>
            <person name="Normand P."/>
            <person name="Lapierre P."/>
            <person name="Tisa L.S."/>
            <person name="Gogarten J.P."/>
            <person name="Alloisio N."/>
            <person name="Bagnarol E."/>
            <person name="Bassi C.A."/>
            <person name="Berry A.M."/>
            <person name="Bickhart D.M."/>
            <person name="Choisne N."/>
            <person name="Couloux A."/>
            <person name="Cournoyer B."/>
            <person name="Cruveiller S."/>
            <person name="Daubin V."/>
            <person name="Demange N."/>
            <person name="Francino M.P."/>
            <person name="Goltsman E."/>
            <person name="Huang Y."/>
            <person name="Kopp O.R."/>
            <person name="Labarre L."/>
            <person name="Lapidus A."/>
            <person name="Lavire C."/>
            <person name="Marechal J."/>
            <person name="Martinez M."/>
            <person name="Mastronunzio J.E."/>
            <person name="Mullin B.C."/>
            <person name="Niemann J."/>
            <person name="Pujic P."/>
            <person name="Rawnsley T."/>
            <person name="Rouy Z."/>
            <person name="Schenowitz C."/>
            <person name="Sellstedt A."/>
            <person name="Tavares F."/>
            <person name="Tomkins J.P."/>
            <person name="Vallenet D."/>
            <person name="Valverde C."/>
            <person name="Wall L.G."/>
            <person name="Wang Y."/>
            <person name="Medigue C."/>
            <person name="Benson D.R."/>
        </authorList>
    </citation>
    <scope>NUCLEOTIDE SEQUENCE [LARGE SCALE GENOMIC DNA]</scope>
    <source>
        <strain evidence="4">DSM 45986 / CECT 9034 / ACN14a</strain>
    </source>
</reference>
<dbReference type="Pfam" id="PF00857">
    <property type="entry name" value="Isochorismatase"/>
    <property type="match status" value="1"/>
</dbReference>
<keyword evidence="4" id="KW-1185">Reference proteome</keyword>
<evidence type="ECO:0000259" key="2">
    <source>
        <dbReference type="Pfam" id="PF00857"/>
    </source>
</evidence>
<dbReference type="Gene3D" id="3.40.50.850">
    <property type="entry name" value="Isochorismatase-like"/>
    <property type="match status" value="1"/>
</dbReference>
<dbReference type="Proteomes" id="UP000000657">
    <property type="component" value="Chromosome"/>
</dbReference>
<name>Q0RKZ5_FRAAA</name>
<evidence type="ECO:0000256" key="1">
    <source>
        <dbReference type="ARBA" id="ARBA00022801"/>
    </source>
</evidence>
<accession>Q0RKZ5</accession>